<accession>A0A8C0AEE3</accession>
<reference evidence="1" key="2">
    <citation type="submission" date="2025-08" db="UniProtKB">
        <authorList>
            <consortium name="Ensembl"/>
        </authorList>
    </citation>
    <scope>IDENTIFICATION</scope>
</reference>
<proteinExistence type="predicted"/>
<evidence type="ECO:0000313" key="1">
    <source>
        <dbReference type="Ensembl" id="ENSBGRP00000026000.1"/>
    </source>
</evidence>
<dbReference type="Ensembl" id="ENSBGRT00000030005.1">
    <property type="protein sequence ID" value="ENSBGRP00000026000.1"/>
    <property type="gene ID" value="ENSBGRG00000016342.1"/>
</dbReference>
<reference evidence="1" key="1">
    <citation type="submission" date="2019-05" db="EMBL/GenBank/DDBJ databases">
        <authorList>
            <person name="Zhang S."/>
            <person name="Liu J."/>
        </authorList>
    </citation>
    <scope>NUCLEOTIDE SEQUENCE [LARGE SCALE GENOMIC DNA]</scope>
</reference>
<evidence type="ECO:0000313" key="2">
    <source>
        <dbReference type="Proteomes" id="UP000694520"/>
    </source>
</evidence>
<protein>
    <submittedName>
        <fullName evidence="1">Uncharacterized protein</fullName>
    </submittedName>
</protein>
<reference evidence="1" key="3">
    <citation type="submission" date="2025-09" db="UniProtKB">
        <authorList>
            <consortium name="Ensembl"/>
        </authorList>
    </citation>
    <scope>IDENTIFICATION</scope>
</reference>
<organism evidence="1 2">
    <name type="scientific">Bos mutus grunniens</name>
    <name type="common">Wild yak</name>
    <name type="synonym">Bos grunniens</name>
    <dbReference type="NCBI Taxonomy" id="30521"/>
    <lineage>
        <taxon>Eukaryota</taxon>
        <taxon>Metazoa</taxon>
        <taxon>Chordata</taxon>
        <taxon>Craniata</taxon>
        <taxon>Vertebrata</taxon>
        <taxon>Euteleostomi</taxon>
        <taxon>Mammalia</taxon>
        <taxon>Eutheria</taxon>
        <taxon>Laurasiatheria</taxon>
        <taxon>Artiodactyla</taxon>
        <taxon>Ruminantia</taxon>
        <taxon>Pecora</taxon>
        <taxon>Bovidae</taxon>
        <taxon>Bovinae</taxon>
        <taxon>Bos</taxon>
    </lineage>
</organism>
<name>A0A8C0AEE3_BOSMU</name>
<dbReference type="Proteomes" id="UP000694520">
    <property type="component" value="Chromosome 12"/>
</dbReference>
<keyword evidence="2" id="KW-1185">Reference proteome</keyword>
<sequence>MSELTKELMELVWGTNSSPGLSDTIFCRWTQGFVFSESEGSALEQFEGMFIINSNNYCFNCIKAFLLKKLLFSSEKSSWRDCPGMIAVFYQLLLHLLFDK</sequence>
<dbReference type="AlphaFoldDB" id="A0A8C0AEE3"/>